<feature type="domain" description="Alginate lyase" evidence="4">
    <location>
        <begin position="750"/>
        <end position="1031"/>
    </location>
</feature>
<keyword evidence="2 5" id="KW-0456">Lyase</keyword>
<feature type="transmembrane region" description="Helical" evidence="3">
    <location>
        <begin position="40"/>
        <end position="59"/>
    </location>
</feature>
<keyword evidence="6" id="KW-1185">Reference proteome</keyword>
<keyword evidence="1" id="KW-0732">Signal</keyword>
<evidence type="ECO:0000256" key="3">
    <source>
        <dbReference type="SAM" id="Phobius"/>
    </source>
</evidence>
<dbReference type="InterPro" id="IPR008397">
    <property type="entry name" value="Alginate_lyase_dom"/>
</dbReference>
<name>A0A895XTU8_9ACTN</name>
<keyword evidence="3" id="KW-1133">Transmembrane helix</keyword>
<dbReference type="AlphaFoldDB" id="A0A895XTU8"/>
<evidence type="ECO:0000256" key="1">
    <source>
        <dbReference type="ARBA" id="ARBA00022729"/>
    </source>
</evidence>
<proteinExistence type="predicted"/>
<organism evidence="5 6">
    <name type="scientific">Natronoglycomyces albus</name>
    <dbReference type="NCBI Taxonomy" id="2811108"/>
    <lineage>
        <taxon>Bacteria</taxon>
        <taxon>Bacillati</taxon>
        <taxon>Actinomycetota</taxon>
        <taxon>Actinomycetes</taxon>
        <taxon>Glycomycetales</taxon>
        <taxon>Glycomycetaceae</taxon>
        <taxon>Natronoglycomyces</taxon>
    </lineage>
</organism>
<dbReference type="Pfam" id="PF05426">
    <property type="entry name" value="Alginate_lyase"/>
    <property type="match status" value="1"/>
</dbReference>
<feature type="transmembrane region" description="Helical" evidence="3">
    <location>
        <begin position="12"/>
        <end position="34"/>
    </location>
</feature>
<dbReference type="SUPFAM" id="SSF48230">
    <property type="entry name" value="Chondroitin AC/alginate lyase"/>
    <property type="match status" value="1"/>
</dbReference>
<protein>
    <submittedName>
        <fullName evidence="5">Alginate lyase family protein</fullName>
    </submittedName>
</protein>
<evidence type="ECO:0000313" key="6">
    <source>
        <dbReference type="Proteomes" id="UP000662939"/>
    </source>
</evidence>
<dbReference type="EMBL" id="CP070496">
    <property type="protein sequence ID" value="QSB05068.1"/>
    <property type="molecule type" value="Genomic_DNA"/>
</dbReference>
<dbReference type="KEGG" id="nav:JQS30_15115"/>
<dbReference type="GO" id="GO:0042597">
    <property type="term" value="C:periplasmic space"/>
    <property type="evidence" value="ECO:0007669"/>
    <property type="project" value="InterPro"/>
</dbReference>
<dbReference type="RefSeq" id="WP_213171069.1">
    <property type="nucleotide sequence ID" value="NZ_CP070496.1"/>
</dbReference>
<dbReference type="GO" id="GO:0016829">
    <property type="term" value="F:lyase activity"/>
    <property type="evidence" value="ECO:0007669"/>
    <property type="project" value="UniProtKB-KW"/>
</dbReference>
<keyword evidence="3" id="KW-0472">Membrane</keyword>
<keyword evidence="3" id="KW-0812">Transmembrane</keyword>
<sequence>MKQLLTQFSRSPKAHALGVLLFGIALFTAIITIFPISVGIAVVGFGSVLLLATSIALFLKLRRFEKSQRDWIEQEITSLHGQFATLHLSLNSDLREQERNTVAVLRRELREISSSVQGHKSLVTKELASLREVREESSTRGTFSGVHDDELVRSSRAARAWDIADRMRSMSALAIEPDLDAETDAIRRSKFFDEDWYRTQAGEMPADPVRHYVEEGALRDFSPHPLFDPVWYLEQQPTCLATFRTPLAHFIAQGRNADIDPHPAFDSRWYLGQVPGIEPDVTAALHYVQQGDRSHLNPNPFFDAEWYLAEYEPDATGLPPFLHYLTVGWKRGYRPGPGFRSDEVAARIGTQSDPLSVFLWDQRTGRLRVPPGEACHNEADWYWHHLTSGAYHEPVEPDTFALYRIIGNDLPPRHKENQTLENIGFILENEEEFENCQKHWIVNRIADPATEADIIALLDEHGASYIRIPFDLDEYAAAEWNFSGMTNEHRSYRPTFSNIKSSSQLRAKEHPYHYKNLYAINNNGARNTALEHGRQRATWVLPWDGNCFLTREAFQELRREIREHRHLRYFIVPMARLTDNALLRQAGFKPPAEEEPQVVFHRDAEESFDPNARYGHRPKVELFYRLGVPGRWDQWPALEWDPPRADLARESGRWAHASWVARLFSGEATQESNTSLRGEQRGIGIRLHLDQLDEQAVRRGFDSGALFTLDDHVLDAQRSLYRDGGDKLLSGVLDDIISRATADLTNPVYSVTTKTTLAPSGDIHDYWHPAPYWWPNPDTADGLPYVNRDGIRVPGSILGEEGSEQYDRTSLQLMIEETWRAALAGYFTGEQKFFDRGARLLRGWFTDPATRMNPHLEYSQVRMGHKKNRGNSTGIIETKDFYFLLDAARLIERSGAFGETDRSEFRRWFVEYRRWLSEGDLGVRERSSLNNHATWYDVQLAGIDAYLDDVRGLLETFRRVHERVGQHFDPLDGRQPEELHRTVTQHYCHYNIQAWMTLADFSTRLGHNLWVYETPEGSGLGRGIAWILDRATKEWPYEQVQPFDPERTRVLAHLAKVDHPNRDEVRGGERFAVKQQFTAHDGIRPYWAVGTRPEGNGSS</sequence>
<dbReference type="InterPro" id="IPR008929">
    <property type="entry name" value="Chondroitin_lyas"/>
</dbReference>
<dbReference type="Gene3D" id="1.50.10.100">
    <property type="entry name" value="Chondroitin AC/alginate lyase"/>
    <property type="match status" value="1"/>
</dbReference>
<dbReference type="Proteomes" id="UP000662939">
    <property type="component" value="Chromosome"/>
</dbReference>
<evidence type="ECO:0000256" key="2">
    <source>
        <dbReference type="ARBA" id="ARBA00023239"/>
    </source>
</evidence>
<reference evidence="5" key="1">
    <citation type="submission" date="2021-02" db="EMBL/GenBank/DDBJ databases">
        <title>Natronoglycomyces albus gen. nov., sp. nov, a haloalkaliphilic actinobacterium from a soda solonchak soil.</title>
        <authorList>
            <person name="Sorokin D.Y."/>
            <person name="Khijniak T.V."/>
            <person name="Zakharycheva A.P."/>
            <person name="Boueva O.V."/>
            <person name="Ariskina E.V."/>
            <person name="Hahnke R.L."/>
            <person name="Bunk B."/>
            <person name="Sproer C."/>
            <person name="Schumann P."/>
            <person name="Evtushenko L.I."/>
            <person name="Kublanov I.V."/>
        </authorList>
    </citation>
    <scope>NUCLEOTIDE SEQUENCE</scope>
    <source>
        <strain evidence="5">DSM 106290</strain>
    </source>
</reference>
<evidence type="ECO:0000313" key="5">
    <source>
        <dbReference type="EMBL" id="QSB05068.1"/>
    </source>
</evidence>
<gene>
    <name evidence="5" type="ORF">JQS30_15115</name>
</gene>
<accession>A0A895XTU8</accession>
<evidence type="ECO:0000259" key="4">
    <source>
        <dbReference type="Pfam" id="PF05426"/>
    </source>
</evidence>